<feature type="domain" description="Glycosyl hydrolase-like 10" evidence="2">
    <location>
        <begin position="53"/>
        <end position="369"/>
    </location>
</feature>
<evidence type="ECO:0000259" key="2">
    <source>
        <dbReference type="Pfam" id="PF02638"/>
    </source>
</evidence>
<evidence type="ECO:0000313" key="4">
    <source>
        <dbReference type="Proteomes" id="UP000199103"/>
    </source>
</evidence>
<dbReference type="Gene3D" id="3.20.20.80">
    <property type="entry name" value="Glycosidases"/>
    <property type="match status" value="1"/>
</dbReference>
<dbReference type="InterPro" id="IPR003790">
    <property type="entry name" value="GHL10"/>
</dbReference>
<accession>A0A1H1ZBJ6</accession>
<reference evidence="3 4" key="1">
    <citation type="submission" date="2016-10" db="EMBL/GenBank/DDBJ databases">
        <authorList>
            <person name="de Groot N.N."/>
        </authorList>
    </citation>
    <scope>NUCLEOTIDE SEQUENCE [LARGE SCALE GENOMIC DNA]</scope>
    <source>
        <strain evidence="3 4">DSM 21800</strain>
    </source>
</reference>
<dbReference type="Pfam" id="PF02638">
    <property type="entry name" value="GHL10"/>
    <property type="match status" value="1"/>
</dbReference>
<dbReference type="OrthoDB" id="9773203at2"/>
<keyword evidence="3" id="KW-0449">Lipoprotein</keyword>
<name>A0A1H1ZBJ6_9ACTN</name>
<keyword evidence="4" id="KW-1185">Reference proteome</keyword>
<proteinExistence type="predicted"/>
<dbReference type="Proteomes" id="UP000199103">
    <property type="component" value="Chromosome I"/>
</dbReference>
<dbReference type="AlphaFoldDB" id="A0A1H1ZBJ6"/>
<dbReference type="EMBL" id="LT629772">
    <property type="protein sequence ID" value="SDT31040.1"/>
    <property type="molecule type" value="Genomic_DNA"/>
</dbReference>
<dbReference type="PROSITE" id="PS51318">
    <property type="entry name" value="TAT"/>
    <property type="match status" value="1"/>
</dbReference>
<dbReference type="PANTHER" id="PTHR43405:SF1">
    <property type="entry name" value="GLYCOSYL HYDROLASE DIGH"/>
    <property type="match status" value="1"/>
</dbReference>
<dbReference type="RefSeq" id="WP_091528833.1">
    <property type="nucleotide sequence ID" value="NZ_LT629772.1"/>
</dbReference>
<dbReference type="PANTHER" id="PTHR43405">
    <property type="entry name" value="GLYCOSYL HYDROLASE DIGH"/>
    <property type="match status" value="1"/>
</dbReference>
<evidence type="ECO:0000256" key="1">
    <source>
        <dbReference type="ARBA" id="ARBA00022729"/>
    </source>
</evidence>
<dbReference type="STRING" id="630515.SAMN04489812_5113"/>
<protein>
    <submittedName>
        <fullName evidence="3">Uncharacterized lipoprotein YddW, UPF0748 family</fullName>
    </submittedName>
</protein>
<sequence length="546" mass="60598">MPTRRTVMVAAAGGLAAAAVAGGVGSGGLGSGGLLAAAEPVRRHTDPYRPKRQLRGLWIATVVNLNWPSKPGLTAEQQQLELNAWFDLAVDRGYNAVMLQVRSAAQVLYDSPLEPWSAYLTGTQGEDPGYDPLGFAVSAAHQRGLELHAWFNPYQLVRAGQNHNTAPNHPSVTHPEWAVAYAGAKYFNPGLPEARQWVEDAIMVAVKRYDIDAVHFDDYFYPYPVDGQTFDDADAYARYGGDLELADWRRENVNTLVREMAERIKQAKPHVKFGISPFAIWRNAATDPAGSDTTGSQSYDTIYADTRHWVQQGWLDYICPQVYWAQSFTVAPYDTVVDWWCDQVRGRDISLYIGEAAYKIGDPAQPTWADPEEMSNHLLHDSRSEEVVGNVYFSIPYVRDDPLGGMTRMEKTWYSRPALVPPMPWIDDTPPDPVGRRNLNAVRSSSGVELRVVSGDKDVARYAIYRLPLTHRPIRRGDPRLADATYLAAVVAAEGVRNGMRWADVRPEAEGRTSGAHGGDGSTYVVTALDRLWNESDPVSVNVRHS</sequence>
<dbReference type="InterPro" id="IPR052177">
    <property type="entry name" value="Divisome_Glycosyl_Hydrolase"/>
</dbReference>
<gene>
    <name evidence="3" type="ORF">SAMN04489812_5113</name>
</gene>
<dbReference type="InterPro" id="IPR017853">
    <property type="entry name" value="GH"/>
</dbReference>
<keyword evidence="1" id="KW-0732">Signal</keyword>
<dbReference type="InterPro" id="IPR006311">
    <property type="entry name" value="TAT_signal"/>
</dbReference>
<dbReference type="SUPFAM" id="SSF51445">
    <property type="entry name" value="(Trans)glycosidases"/>
    <property type="match status" value="1"/>
</dbReference>
<organism evidence="3 4">
    <name type="scientific">Microlunatus soli</name>
    <dbReference type="NCBI Taxonomy" id="630515"/>
    <lineage>
        <taxon>Bacteria</taxon>
        <taxon>Bacillati</taxon>
        <taxon>Actinomycetota</taxon>
        <taxon>Actinomycetes</taxon>
        <taxon>Propionibacteriales</taxon>
        <taxon>Propionibacteriaceae</taxon>
        <taxon>Microlunatus</taxon>
    </lineage>
</organism>
<evidence type="ECO:0000313" key="3">
    <source>
        <dbReference type="EMBL" id="SDT31040.1"/>
    </source>
</evidence>